<evidence type="ECO:0000313" key="3">
    <source>
        <dbReference type="Proteomes" id="UP000799539"/>
    </source>
</evidence>
<keyword evidence="3" id="KW-1185">Reference proteome</keyword>
<dbReference type="PANTHER" id="PTHR42791:SF16">
    <property type="entry name" value="N-ACETYLTRANSFERASE DOMAIN-CONTAINING PROTEIN"/>
    <property type="match status" value="1"/>
</dbReference>
<gene>
    <name evidence="2" type="ORF">CERZMDRAFT_96957</name>
</gene>
<dbReference type="Pfam" id="PF00583">
    <property type="entry name" value="Acetyltransf_1"/>
    <property type="match status" value="1"/>
</dbReference>
<accession>A0A6A6FJ92</accession>
<dbReference type="AlphaFoldDB" id="A0A6A6FJ92"/>
<name>A0A6A6FJ92_9PEZI</name>
<dbReference type="OrthoDB" id="2115692at2759"/>
<dbReference type="Proteomes" id="UP000799539">
    <property type="component" value="Unassembled WGS sequence"/>
</dbReference>
<proteinExistence type="predicted"/>
<dbReference type="PANTHER" id="PTHR42791">
    <property type="entry name" value="GNAT FAMILY ACETYLTRANSFERASE"/>
    <property type="match status" value="1"/>
</dbReference>
<feature type="domain" description="N-acetyltransferase" evidence="1">
    <location>
        <begin position="97"/>
        <end position="235"/>
    </location>
</feature>
<evidence type="ECO:0000313" key="2">
    <source>
        <dbReference type="EMBL" id="KAF2213298.1"/>
    </source>
</evidence>
<dbReference type="InterPro" id="IPR016181">
    <property type="entry name" value="Acyl_CoA_acyltransferase"/>
</dbReference>
<organism evidence="2 3">
    <name type="scientific">Cercospora zeae-maydis SCOH1-5</name>
    <dbReference type="NCBI Taxonomy" id="717836"/>
    <lineage>
        <taxon>Eukaryota</taxon>
        <taxon>Fungi</taxon>
        <taxon>Dikarya</taxon>
        <taxon>Ascomycota</taxon>
        <taxon>Pezizomycotina</taxon>
        <taxon>Dothideomycetes</taxon>
        <taxon>Dothideomycetidae</taxon>
        <taxon>Mycosphaerellales</taxon>
        <taxon>Mycosphaerellaceae</taxon>
        <taxon>Cercospora</taxon>
    </lineage>
</organism>
<dbReference type="Gene3D" id="3.40.630.30">
    <property type="match status" value="1"/>
</dbReference>
<dbReference type="PROSITE" id="PS51186">
    <property type="entry name" value="GNAT"/>
    <property type="match status" value="1"/>
</dbReference>
<dbReference type="SUPFAM" id="SSF55729">
    <property type="entry name" value="Acyl-CoA N-acyltransferases (Nat)"/>
    <property type="match status" value="1"/>
</dbReference>
<evidence type="ECO:0000259" key="1">
    <source>
        <dbReference type="PROSITE" id="PS51186"/>
    </source>
</evidence>
<dbReference type="CDD" id="cd04301">
    <property type="entry name" value="NAT_SF"/>
    <property type="match status" value="1"/>
</dbReference>
<dbReference type="GO" id="GO:0016747">
    <property type="term" value="F:acyltransferase activity, transferring groups other than amino-acyl groups"/>
    <property type="evidence" value="ECO:0007669"/>
    <property type="project" value="InterPro"/>
</dbReference>
<dbReference type="InterPro" id="IPR000182">
    <property type="entry name" value="GNAT_dom"/>
</dbReference>
<reference evidence="2" key="1">
    <citation type="journal article" date="2020" name="Stud. Mycol.">
        <title>101 Dothideomycetes genomes: a test case for predicting lifestyles and emergence of pathogens.</title>
        <authorList>
            <person name="Haridas S."/>
            <person name="Albert R."/>
            <person name="Binder M."/>
            <person name="Bloem J."/>
            <person name="Labutti K."/>
            <person name="Salamov A."/>
            <person name="Andreopoulos B."/>
            <person name="Baker S."/>
            <person name="Barry K."/>
            <person name="Bills G."/>
            <person name="Bluhm B."/>
            <person name="Cannon C."/>
            <person name="Castanera R."/>
            <person name="Culley D."/>
            <person name="Daum C."/>
            <person name="Ezra D."/>
            <person name="Gonzalez J."/>
            <person name="Henrissat B."/>
            <person name="Kuo A."/>
            <person name="Liang C."/>
            <person name="Lipzen A."/>
            <person name="Lutzoni F."/>
            <person name="Magnuson J."/>
            <person name="Mondo S."/>
            <person name="Nolan M."/>
            <person name="Ohm R."/>
            <person name="Pangilinan J."/>
            <person name="Park H.-J."/>
            <person name="Ramirez L."/>
            <person name="Alfaro M."/>
            <person name="Sun H."/>
            <person name="Tritt A."/>
            <person name="Yoshinaga Y."/>
            <person name="Zwiers L.-H."/>
            <person name="Turgeon B."/>
            <person name="Goodwin S."/>
            <person name="Spatafora J."/>
            <person name="Crous P."/>
            <person name="Grigoriev I."/>
        </authorList>
    </citation>
    <scope>NUCLEOTIDE SEQUENCE</scope>
    <source>
        <strain evidence="2">SCOH1-5</strain>
    </source>
</reference>
<protein>
    <recommendedName>
        <fullName evidence="1">N-acetyltransferase domain-containing protein</fullName>
    </recommendedName>
</protein>
<dbReference type="InterPro" id="IPR052523">
    <property type="entry name" value="Trichothecene_AcTrans"/>
</dbReference>
<sequence length="242" mass="28292">MDPQIVLRWATRADIPSILEVLHANLLHFELHDHIAPERRQHPEEFARFLIRRIKLFFIKPETRYMVAETSAAAIDGTQQTSIIGFSTWEAQGNENPLGRRWRQQRASWTDALEASLVNLDLIYYRYFLNRIVDYQALAEIAKRLHAPYENDDQLRNCLHLQFLMVDPAWHRAKGVGKRLLQWGMEAARQFDLPVVVESSLLGYEFYLKHGFTLFAKARIDIVPAKAYDMPIVVHWPEKKGQ</sequence>
<dbReference type="EMBL" id="ML992671">
    <property type="protein sequence ID" value="KAF2213298.1"/>
    <property type="molecule type" value="Genomic_DNA"/>
</dbReference>